<protein>
    <recommendedName>
        <fullName evidence="4">Secreted protein</fullName>
    </recommendedName>
</protein>
<keyword evidence="1" id="KW-0732">Signal</keyword>
<evidence type="ECO:0008006" key="4">
    <source>
        <dbReference type="Google" id="ProtNLM"/>
    </source>
</evidence>
<dbReference type="Proteomes" id="UP000770717">
    <property type="component" value="Unassembled WGS sequence"/>
</dbReference>
<keyword evidence="3" id="KW-1185">Reference proteome</keyword>
<reference evidence="2" key="1">
    <citation type="thesis" date="2020" institute="ProQuest LLC" country="789 East Eisenhower Parkway, Ann Arbor, MI, USA">
        <title>Comparative Genomics and Chromosome Evolution.</title>
        <authorList>
            <person name="Mudd A.B."/>
        </authorList>
    </citation>
    <scope>NUCLEOTIDE SEQUENCE</scope>
    <source>
        <strain evidence="2">HN-11 Male</strain>
        <tissue evidence="2">Kidney and liver</tissue>
    </source>
</reference>
<comment type="caution">
    <text evidence="2">The sequence shown here is derived from an EMBL/GenBank/DDBJ whole genome shotgun (WGS) entry which is preliminary data.</text>
</comment>
<feature type="signal peptide" evidence="1">
    <location>
        <begin position="1"/>
        <end position="31"/>
    </location>
</feature>
<organism evidence="2 3">
    <name type="scientific">Eleutherodactylus coqui</name>
    <name type="common">Puerto Rican coqui</name>
    <dbReference type="NCBI Taxonomy" id="57060"/>
    <lineage>
        <taxon>Eukaryota</taxon>
        <taxon>Metazoa</taxon>
        <taxon>Chordata</taxon>
        <taxon>Craniata</taxon>
        <taxon>Vertebrata</taxon>
        <taxon>Euteleostomi</taxon>
        <taxon>Amphibia</taxon>
        <taxon>Batrachia</taxon>
        <taxon>Anura</taxon>
        <taxon>Neobatrachia</taxon>
        <taxon>Hyloidea</taxon>
        <taxon>Eleutherodactylidae</taxon>
        <taxon>Eleutherodactylinae</taxon>
        <taxon>Eleutherodactylus</taxon>
        <taxon>Eleutherodactylus</taxon>
    </lineage>
</organism>
<sequence length="90" mass="10364">MGCNITFIRCHYKHLVLFLLCTKEFCGMVAPIRKWTIHIKTTAENASKSTPSMRFCCRLHLFENGVDSDICCDFGQFVCCAQPAPFFWCM</sequence>
<dbReference type="AlphaFoldDB" id="A0A8J6BK64"/>
<evidence type="ECO:0000256" key="1">
    <source>
        <dbReference type="SAM" id="SignalP"/>
    </source>
</evidence>
<evidence type="ECO:0000313" key="2">
    <source>
        <dbReference type="EMBL" id="KAG9461623.1"/>
    </source>
</evidence>
<dbReference type="EMBL" id="WNTK01018741">
    <property type="protein sequence ID" value="KAG9461623.1"/>
    <property type="molecule type" value="Genomic_DNA"/>
</dbReference>
<feature type="chain" id="PRO_5035225013" description="Secreted protein" evidence="1">
    <location>
        <begin position="32"/>
        <end position="90"/>
    </location>
</feature>
<evidence type="ECO:0000313" key="3">
    <source>
        <dbReference type="Proteomes" id="UP000770717"/>
    </source>
</evidence>
<name>A0A8J6BK64_ELECQ</name>
<gene>
    <name evidence="2" type="ORF">GDO78_016230</name>
</gene>
<accession>A0A8J6BK64</accession>
<proteinExistence type="predicted"/>